<accession>A0A2W7N3C2</accession>
<dbReference type="SUPFAM" id="SSF101697">
    <property type="entry name" value="Hypothetical protein YfhH"/>
    <property type="match status" value="1"/>
</dbReference>
<sequence>MSEKKYGEMSEQELRTEIANLKEKSRKAESLGIINEYAVYERKATMAQSYLIDPSNIKPGNMYRISSDPGMFFQVEYIKGRFAWGYRLGGDKYEEALPISLLEPIKEGK</sequence>
<reference evidence="1 2" key="1">
    <citation type="submission" date="2018-06" db="EMBL/GenBank/DDBJ databases">
        <title>Genomic Encyclopedia of Type Strains, Phase IV (KMG-IV): sequencing the most valuable type-strain genomes for metagenomic binning, comparative biology and taxonomic classification.</title>
        <authorList>
            <person name="Goeker M."/>
        </authorList>
    </citation>
    <scope>NUCLEOTIDE SEQUENCE [LARGE SCALE GENOMIC DNA]</scope>
    <source>
        <strain evidence="1 2">DSM 5</strain>
    </source>
</reference>
<evidence type="ECO:0000313" key="1">
    <source>
        <dbReference type="EMBL" id="PZX03064.1"/>
    </source>
</evidence>
<protein>
    <submittedName>
        <fullName evidence="1">Uncharacterized protein DUF1811</fullName>
    </submittedName>
</protein>
<evidence type="ECO:0000313" key="2">
    <source>
        <dbReference type="Proteomes" id="UP000248646"/>
    </source>
</evidence>
<dbReference type="RefSeq" id="WP_111440230.1">
    <property type="nucleotide sequence ID" value="NZ_QKZI01000007.1"/>
</dbReference>
<dbReference type="AlphaFoldDB" id="A0A2W7N3C2"/>
<gene>
    <name evidence="1" type="ORF">C7437_10717</name>
</gene>
<dbReference type="InterPro" id="IPR036289">
    <property type="entry name" value="YfhH"/>
</dbReference>
<dbReference type="InterPro" id="IPR014938">
    <property type="entry name" value="YfhH-like"/>
</dbReference>
<keyword evidence="2" id="KW-1185">Reference proteome</keyword>
<name>A0A2W7N3C2_9BACI</name>
<comment type="caution">
    <text evidence="1">The sequence shown here is derived from an EMBL/GenBank/DDBJ whole genome shotgun (WGS) entry which is preliminary data.</text>
</comment>
<organism evidence="1 2">
    <name type="scientific">Psychrobacillus insolitus</name>
    <dbReference type="NCBI Taxonomy" id="1461"/>
    <lineage>
        <taxon>Bacteria</taxon>
        <taxon>Bacillati</taxon>
        <taxon>Bacillota</taxon>
        <taxon>Bacilli</taxon>
        <taxon>Bacillales</taxon>
        <taxon>Bacillaceae</taxon>
        <taxon>Psychrobacillus</taxon>
    </lineage>
</organism>
<dbReference type="Gene3D" id="1.10.287.880">
    <property type="entry name" value="Hypothetical protein YfhH domain"/>
    <property type="match status" value="1"/>
</dbReference>
<dbReference type="Gene3D" id="2.30.30.340">
    <property type="entry name" value="Hypothetical protein YfhH like domains"/>
    <property type="match status" value="1"/>
</dbReference>
<dbReference type="OrthoDB" id="2353288at2"/>
<dbReference type="Proteomes" id="UP000248646">
    <property type="component" value="Unassembled WGS sequence"/>
</dbReference>
<proteinExistence type="predicted"/>
<dbReference type="EMBL" id="QKZI01000007">
    <property type="protein sequence ID" value="PZX03064.1"/>
    <property type="molecule type" value="Genomic_DNA"/>
</dbReference>
<dbReference type="Pfam" id="PF08838">
    <property type="entry name" value="DUF1811"/>
    <property type="match status" value="1"/>
</dbReference>